<dbReference type="Gene3D" id="2.60.200.20">
    <property type="match status" value="1"/>
</dbReference>
<dbReference type="RefSeq" id="XP_067802569.1">
    <property type="nucleotide sequence ID" value="XM_067947347.1"/>
</dbReference>
<dbReference type="Pfam" id="PF00498">
    <property type="entry name" value="FHA"/>
    <property type="match status" value="1"/>
</dbReference>
<protein>
    <submittedName>
        <fullName evidence="2">Bifunctional Forkhead-associated (FHA) domain/SMAD-FHA domain superfamily</fullName>
    </submittedName>
</protein>
<organism evidence="2 3">
    <name type="scientific">Babesia duncani</name>
    <dbReference type="NCBI Taxonomy" id="323732"/>
    <lineage>
        <taxon>Eukaryota</taxon>
        <taxon>Sar</taxon>
        <taxon>Alveolata</taxon>
        <taxon>Apicomplexa</taxon>
        <taxon>Aconoidasida</taxon>
        <taxon>Piroplasmida</taxon>
        <taxon>Babesiidae</taxon>
        <taxon>Babesia</taxon>
    </lineage>
</organism>
<dbReference type="AlphaFoldDB" id="A0AAD9PJI4"/>
<dbReference type="KEGG" id="bdw:94336617"/>
<dbReference type="SUPFAM" id="SSF49879">
    <property type="entry name" value="SMAD/FHA domain"/>
    <property type="match status" value="1"/>
</dbReference>
<dbReference type="InterPro" id="IPR000253">
    <property type="entry name" value="FHA_dom"/>
</dbReference>
<dbReference type="GeneID" id="94336617"/>
<dbReference type="Proteomes" id="UP001214638">
    <property type="component" value="Unassembled WGS sequence"/>
</dbReference>
<keyword evidence="3" id="KW-1185">Reference proteome</keyword>
<dbReference type="InterPro" id="IPR008984">
    <property type="entry name" value="SMAD_FHA_dom_sf"/>
</dbReference>
<name>A0AAD9PJI4_9APIC</name>
<evidence type="ECO:0000259" key="1">
    <source>
        <dbReference type="Pfam" id="PF00498"/>
    </source>
</evidence>
<accession>A0AAD9PJI4</accession>
<dbReference type="EMBL" id="JALLKP010000003">
    <property type="protein sequence ID" value="KAK2195726.1"/>
    <property type="molecule type" value="Genomic_DNA"/>
</dbReference>
<dbReference type="CDD" id="cd00060">
    <property type="entry name" value="FHA"/>
    <property type="match status" value="1"/>
</dbReference>
<proteinExistence type="predicted"/>
<gene>
    <name evidence="2" type="ORF">BdWA1_002319</name>
</gene>
<evidence type="ECO:0000313" key="3">
    <source>
        <dbReference type="Proteomes" id="UP001214638"/>
    </source>
</evidence>
<reference evidence="2" key="1">
    <citation type="journal article" date="2023" name="Nat. Microbiol.">
        <title>Babesia duncani multi-omics identifies virulence factors and drug targets.</title>
        <authorList>
            <person name="Singh P."/>
            <person name="Lonardi S."/>
            <person name="Liang Q."/>
            <person name="Vydyam P."/>
            <person name="Khabirova E."/>
            <person name="Fang T."/>
            <person name="Gihaz S."/>
            <person name="Thekkiniath J."/>
            <person name="Munshi M."/>
            <person name="Abel S."/>
            <person name="Ciampossin L."/>
            <person name="Batugedara G."/>
            <person name="Gupta M."/>
            <person name="Lu X.M."/>
            <person name="Lenz T."/>
            <person name="Chakravarty S."/>
            <person name="Cornillot E."/>
            <person name="Hu Y."/>
            <person name="Ma W."/>
            <person name="Gonzalez L.M."/>
            <person name="Sanchez S."/>
            <person name="Estrada K."/>
            <person name="Sanchez-Flores A."/>
            <person name="Montero E."/>
            <person name="Harb O.S."/>
            <person name="Le Roch K.G."/>
            <person name="Mamoun C.B."/>
        </authorList>
    </citation>
    <scope>NUCLEOTIDE SEQUENCE</scope>
    <source>
        <strain evidence="2">WA1</strain>
    </source>
</reference>
<sequence>MGTMCDNLSENITSNVNIIRNICDSNATIISSDKSQSIWYTYSADNGSLSRMSSSQFEAFSEEKIIKRDIERMTPRKRAQNHKLRKFCRSSIEPLNLERGFDGVHLNRLMSKCSIRTNSSYNGYISIDTKIDDDISKKDSPLPSIRGAKLESTSGKLKKSLSVSFDIQPNYDKKIKESSSENLKCGNEDNISLNGSKNRKFAPNMLPLIKECESTSKLDDVYNPIIEPLKCNQDLKSVTESEQYIESDCSCYATRNVTNVYLLDKTTSDITTGDTKSKPSLLNIHNHQLDNCTFSRDVAAGVFRLFFHSLGVGNKRDDDSTIPQRVVVNKSPFVIGSGSASDLLFMKTRYPNIASRHCKLVFTPVDEGTSYNGISAYTVEIVKNDATAITFVNDTSVRTRLPLKHGDIIRLGPKKYAICFKVIFRSLNESLVLDEHINCLLLHPNRSNDRHLSQRYQADLSPCYTNLFGYSSERIVEAQLNSNVKIVVFEICTSYKEAEPNSVLKHEEHCLFNTNSEISDTKFNNNNNGISVDQNSLDNDKYSHYIPEPLKITTPYIMDIMTQPNPPEAMDIGSMLLLNTYTASVTDTSVNNNKEKVASKETFGENNLHKAFQKYEDIGSTLNALKIARLKALNNNGFPIIVDSARSTMTDGITPRGSRVSMYKLNYIGTIDTCYKSTLQELLPDIDKLILEKGICGYRISNYNVMMRRNSPAITEKQFRHNWVFQLDFFDKDDPLFKRAISKSIHVQDQQSEILDNILLMLNRARVVFIQDRKCSGIL</sequence>
<evidence type="ECO:0000313" key="2">
    <source>
        <dbReference type="EMBL" id="KAK2195726.1"/>
    </source>
</evidence>
<comment type="caution">
    <text evidence="2">The sequence shown here is derived from an EMBL/GenBank/DDBJ whole genome shotgun (WGS) entry which is preliminary data.</text>
</comment>
<feature type="domain" description="FHA" evidence="1">
    <location>
        <begin position="334"/>
        <end position="412"/>
    </location>
</feature>